<dbReference type="Proteomes" id="UP000246991">
    <property type="component" value="Unassembled WGS sequence"/>
</dbReference>
<evidence type="ECO:0008006" key="3">
    <source>
        <dbReference type="Google" id="ProtNLM"/>
    </source>
</evidence>
<evidence type="ECO:0000313" key="2">
    <source>
        <dbReference type="Proteomes" id="UP000246991"/>
    </source>
</evidence>
<accession>A0A317SKF6</accession>
<protein>
    <recommendedName>
        <fullName evidence="3">DDE Tnp4 domain-containing protein</fullName>
    </recommendedName>
</protein>
<gene>
    <name evidence="1" type="ORF">C7212DRAFT_210439</name>
</gene>
<feature type="non-terminal residue" evidence="1">
    <location>
        <position position="1"/>
    </location>
</feature>
<dbReference type="EMBL" id="PYWC01000064">
    <property type="protein sequence ID" value="PWW74237.1"/>
    <property type="molecule type" value="Genomic_DNA"/>
</dbReference>
<dbReference type="AlphaFoldDB" id="A0A317SKF6"/>
<keyword evidence="2" id="KW-1185">Reference proteome</keyword>
<organism evidence="1 2">
    <name type="scientific">Tuber magnatum</name>
    <name type="common">white Piedmont truffle</name>
    <dbReference type="NCBI Taxonomy" id="42249"/>
    <lineage>
        <taxon>Eukaryota</taxon>
        <taxon>Fungi</taxon>
        <taxon>Dikarya</taxon>
        <taxon>Ascomycota</taxon>
        <taxon>Pezizomycotina</taxon>
        <taxon>Pezizomycetes</taxon>
        <taxon>Pezizales</taxon>
        <taxon>Tuberaceae</taxon>
        <taxon>Tuber</taxon>
    </lineage>
</organism>
<dbReference type="OrthoDB" id="8036703at2759"/>
<evidence type="ECO:0000313" key="1">
    <source>
        <dbReference type="EMBL" id="PWW74237.1"/>
    </source>
</evidence>
<name>A0A317SKF6_9PEZI</name>
<comment type="caution">
    <text evidence="1">The sequence shown here is derived from an EMBL/GenBank/DDBJ whole genome shotgun (WGS) entry which is preliminary data.</text>
</comment>
<reference evidence="1 2" key="1">
    <citation type="submission" date="2018-03" db="EMBL/GenBank/DDBJ databases">
        <title>Genomes of Pezizomycetes fungi and the evolution of truffles.</title>
        <authorList>
            <person name="Murat C."/>
            <person name="Payen T."/>
            <person name="Noel B."/>
            <person name="Kuo A."/>
            <person name="Martin F.M."/>
        </authorList>
    </citation>
    <scope>NUCLEOTIDE SEQUENCE [LARGE SCALE GENOMIC DNA]</scope>
    <source>
        <strain evidence="1">091103-1</strain>
    </source>
</reference>
<sequence>DTRLAQKYAVLFSPNEWYWIDSGYPIESWLITSYTIPTSPKRDNKTFNYYFLTVHTRSKHTIGYLQG</sequence>
<proteinExistence type="predicted"/>